<dbReference type="Proteomes" id="UP000255108">
    <property type="component" value="Unassembled WGS sequence"/>
</dbReference>
<dbReference type="AlphaFoldDB" id="A0A377Q6P3"/>
<organism evidence="11 13">
    <name type="scientific">Iodobacter fluviatilis</name>
    <dbReference type="NCBI Taxonomy" id="537"/>
    <lineage>
        <taxon>Bacteria</taxon>
        <taxon>Pseudomonadati</taxon>
        <taxon>Pseudomonadota</taxon>
        <taxon>Betaproteobacteria</taxon>
        <taxon>Neisseriales</taxon>
        <taxon>Chitinibacteraceae</taxon>
        <taxon>Iodobacter</taxon>
    </lineage>
</organism>
<feature type="transmembrane region" description="Helical" evidence="10">
    <location>
        <begin position="328"/>
        <end position="349"/>
    </location>
</feature>
<dbReference type="Proteomes" id="UP000295794">
    <property type="component" value="Unassembled WGS sequence"/>
</dbReference>
<dbReference type="Pfam" id="PF03023">
    <property type="entry name" value="MurJ"/>
    <property type="match status" value="1"/>
</dbReference>
<keyword evidence="6 10" id="KW-1133">Transmembrane helix</keyword>
<evidence type="ECO:0000256" key="7">
    <source>
        <dbReference type="ARBA" id="ARBA00023136"/>
    </source>
</evidence>
<evidence type="ECO:0000313" key="12">
    <source>
        <dbReference type="EMBL" id="TCU87096.1"/>
    </source>
</evidence>
<feature type="transmembrane region" description="Helical" evidence="10">
    <location>
        <begin position="416"/>
        <end position="435"/>
    </location>
</feature>
<evidence type="ECO:0000256" key="3">
    <source>
        <dbReference type="ARBA" id="ARBA00022692"/>
    </source>
</evidence>
<evidence type="ECO:0000313" key="14">
    <source>
        <dbReference type="Proteomes" id="UP000295794"/>
    </source>
</evidence>
<evidence type="ECO:0000313" key="11">
    <source>
        <dbReference type="EMBL" id="STQ90428.1"/>
    </source>
</evidence>
<keyword evidence="5" id="KW-0573">Peptidoglycan synthesis</keyword>
<gene>
    <name evidence="11" type="primary">murJ_1</name>
    <name evidence="12" type="ORF">EV682_105221</name>
    <name evidence="11" type="ORF">NCTC11159_01492</name>
</gene>
<reference evidence="12 14" key="2">
    <citation type="submission" date="2019-03" db="EMBL/GenBank/DDBJ databases">
        <title>Genomic Encyclopedia of Type Strains, Phase IV (KMG-IV): sequencing the most valuable type-strain genomes for metagenomic binning, comparative biology and taxonomic classification.</title>
        <authorList>
            <person name="Goeker M."/>
        </authorList>
    </citation>
    <scope>NUCLEOTIDE SEQUENCE [LARGE SCALE GENOMIC DNA]</scope>
    <source>
        <strain evidence="12 14">DSM 3764</strain>
    </source>
</reference>
<feature type="transmembrane region" description="Helical" evidence="10">
    <location>
        <begin position="6"/>
        <end position="27"/>
    </location>
</feature>
<dbReference type="GO" id="GO:0009252">
    <property type="term" value="P:peptidoglycan biosynthetic process"/>
    <property type="evidence" value="ECO:0007669"/>
    <property type="project" value="UniProtKB-KW"/>
</dbReference>
<feature type="transmembrane region" description="Helical" evidence="10">
    <location>
        <begin position="182"/>
        <end position="199"/>
    </location>
</feature>
<dbReference type="PANTHER" id="PTHR43486">
    <property type="entry name" value="LIPID II FLIPPASE MURJ-RELATED"/>
    <property type="match status" value="1"/>
</dbReference>
<dbReference type="RefSeq" id="WP_115226751.1">
    <property type="nucleotide sequence ID" value="NZ_CAWOLO010000005.1"/>
</dbReference>
<evidence type="ECO:0000313" key="13">
    <source>
        <dbReference type="Proteomes" id="UP000255108"/>
    </source>
</evidence>
<comment type="similarity">
    <text evidence="9">Belongs to the MurJ/MviN family.</text>
</comment>
<sequence>MLNNTVFLTLATLAGLVLGFGREWLLVADWGAGARTDAYLVALFLPEALRTMLAGGLLSAAALPLWQAQPASAQPYWLAGLLRHFLWLGLALALGIMLGAPYLVKIIGLGLSDTDAWQAAQSLRCLAWVIPGLLLQAIFTIPMQANSRFVLPGLGSFLFNLPVVIYLGLAKKAADPMTLAQCFILGSILMLLPLLPPVWRMGWRPWYAAPRGQIIAVWRQLWPLLSSSAASQGLTLLERLVASFLGEGSITLLNLARKLVNIPLIALMSLNQILLGKMSGEGQIVRRKMLDAGLLLCTLLTLPAAVCLIAAAPALVDLLLPHGLAQGPLPALLAIFAVSIVFGAWNALLARYYYAAADTRTPLICELSGSAVQAVFLLGLPWFLGVWGIAGAVMGGVLSTGWMLCRNIDQALLRDVLKWAVLALLLCALAVFAWAVQGRMAQLAVGLFSALLLFVSGAYHLKKKLGKIGV</sequence>
<feature type="transmembrane region" description="Helical" evidence="10">
    <location>
        <begin position="85"/>
        <end position="104"/>
    </location>
</feature>
<evidence type="ECO:0000256" key="1">
    <source>
        <dbReference type="ARBA" id="ARBA00004651"/>
    </source>
</evidence>
<dbReference type="OrthoDB" id="6037421at2"/>
<feature type="transmembrane region" description="Helical" evidence="10">
    <location>
        <begin position="441"/>
        <end position="461"/>
    </location>
</feature>
<dbReference type="EMBL" id="UGHR01000001">
    <property type="protein sequence ID" value="STQ90428.1"/>
    <property type="molecule type" value="Genomic_DNA"/>
</dbReference>
<evidence type="ECO:0000256" key="5">
    <source>
        <dbReference type="ARBA" id="ARBA00022984"/>
    </source>
</evidence>
<feature type="transmembrane region" description="Helical" evidence="10">
    <location>
        <begin position="149"/>
        <end position="170"/>
    </location>
</feature>
<dbReference type="GO" id="GO:0005886">
    <property type="term" value="C:plasma membrane"/>
    <property type="evidence" value="ECO:0007669"/>
    <property type="project" value="UniProtKB-SubCell"/>
</dbReference>
<evidence type="ECO:0000256" key="10">
    <source>
        <dbReference type="SAM" id="Phobius"/>
    </source>
</evidence>
<dbReference type="PRINTS" id="PR01806">
    <property type="entry name" value="VIRFACTRMVIN"/>
</dbReference>
<comment type="subcellular location">
    <subcellularLocation>
        <location evidence="1">Cell membrane</location>
        <topology evidence="1">Multi-pass membrane protein</topology>
    </subcellularLocation>
</comment>
<dbReference type="EMBL" id="SMBT01000005">
    <property type="protein sequence ID" value="TCU87096.1"/>
    <property type="molecule type" value="Genomic_DNA"/>
</dbReference>
<dbReference type="GO" id="GO:0008360">
    <property type="term" value="P:regulation of cell shape"/>
    <property type="evidence" value="ECO:0007669"/>
    <property type="project" value="UniProtKB-KW"/>
</dbReference>
<proteinExistence type="inferred from homology"/>
<evidence type="ECO:0000256" key="4">
    <source>
        <dbReference type="ARBA" id="ARBA00022960"/>
    </source>
</evidence>
<keyword evidence="4" id="KW-0133">Cell shape</keyword>
<keyword evidence="14" id="KW-1185">Reference proteome</keyword>
<evidence type="ECO:0000256" key="9">
    <source>
        <dbReference type="ARBA" id="ARBA00061532"/>
    </source>
</evidence>
<protein>
    <submittedName>
        <fullName evidence="12">Murein biosynthesis integral membrane protein MurJ</fullName>
    </submittedName>
    <submittedName>
        <fullName evidence="11">Probable peptidoglycan biosynthesis protein MurJ</fullName>
    </submittedName>
</protein>
<evidence type="ECO:0000256" key="6">
    <source>
        <dbReference type="ARBA" id="ARBA00022989"/>
    </source>
</evidence>
<comment type="function">
    <text evidence="8">Involved in peptidoglycan biosynthesis. Transports lipid-linked peptidoglycan precursors from the inner to the outer leaflet of the cytoplasmic membrane.</text>
</comment>
<dbReference type="PANTHER" id="PTHR43486:SF1">
    <property type="entry name" value="LIPID II FLIPPASE MURJ-RELATED"/>
    <property type="match status" value="1"/>
</dbReference>
<name>A0A377Q6P3_9NEIS</name>
<keyword evidence="7 10" id="KW-0472">Membrane</keyword>
<keyword evidence="3 10" id="KW-0812">Transmembrane</keyword>
<feature type="transmembrane region" description="Helical" evidence="10">
    <location>
        <begin position="292"/>
        <end position="316"/>
    </location>
</feature>
<dbReference type="InterPro" id="IPR004268">
    <property type="entry name" value="MurJ"/>
</dbReference>
<feature type="transmembrane region" description="Helical" evidence="10">
    <location>
        <begin position="39"/>
        <end position="65"/>
    </location>
</feature>
<reference evidence="11 13" key="1">
    <citation type="submission" date="2018-06" db="EMBL/GenBank/DDBJ databases">
        <authorList>
            <consortium name="Pathogen Informatics"/>
            <person name="Doyle S."/>
        </authorList>
    </citation>
    <scope>NUCLEOTIDE SEQUENCE [LARGE SCALE GENOMIC DNA]</scope>
    <source>
        <strain evidence="11 13">NCTC11159</strain>
    </source>
</reference>
<evidence type="ECO:0000256" key="2">
    <source>
        <dbReference type="ARBA" id="ARBA00022475"/>
    </source>
</evidence>
<keyword evidence="2" id="KW-1003">Cell membrane</keyword>
<accession>A0A377Q6P3</accession>
<evidence type="ECO:0000256" key="8">
    <source>
        <dbReference type="ARBA" id="ARBA00060041"/>
    </source>
</evidence>